<comment type="subcellular location">
    <subcellularLocation>
        <location evidence="1">Cell envelope</location>
    </subcellularLocation>
</comment>
<dbReference type="EMBL" id="CP061854">
    <property type="protein sequence ID" value="QOD55825.1"/>
    <property type="molecule type" value="Genomic_DNA"/>
</dbReference>
<evidence type="ECO:0000256" key="4">
    <source>
        <dbReference type="ARBA" id="ARBA00022803"/>
    </source>
</evidence>
<evidence type="ECO:0000256" key="2">
    <source>
        <dbReference type="ARBA" id="ARBA00022737"/>
    </source>
</evidence>
<gene>
    <name evidence="10" type="primary">ccmI</name>
    <name evidence="10" type="ORF">IC627_11010</name>
    <name evidence="9" type="ORF">PDPUS_1_00952</name>
</gene>
<evidence type="ECO:0000256" key="1">
    <source>
        <dbReference type="ARBA" id="ARBA00004196"/>
    </source>
</evidence>
<protein>
    <submittedName>
        <fullName evidence="10">C-type cytochrome biogenesis protein CcmI</fullName>
    </submittedName>
    <submittedName>
        <fullName evidence="9">Cytochrome c-type biogenesis protein CcmH</fullName>
    </submittedName>
</protein>
<dbReference type="InterPro" id="IPR017560">
    <property type="entry name" value="Cyt_c_biogenesis_CcmI"/>
</dbReference>
<dbReference type="InterPro" id="IPR056413">
    <property type="entry name" value="TPR_CcmH_CycH"/>
</dbReference>
<accession>A0A1V1V9M6</accession>
<dbReference type="Pfam" id="PF23914">
    <property type="entry name" value="TPR_CcmH_CycH"/>
    <property type="match status" value="1"/>
</dbReference>
<dbReference type="PANTHER" id="PTHR47870">
    <property type="entry name" value="CYTOCHROME C-TYPE BIOGENESIS PROTEIN CCMH"/>
    <property type="match status" value="1"/>
</dbReference>
<keyword evidence="3" id="KW-0201">Cytochrome c-type biogenesis</keyword>
<feature type="transmembrane region" description="Helical" evidence="6">
    <location>
        <begin position="6"/>
        <end position="24"/>
    </location>
</feature>
<dbReference type="InterPro" id="IPR051263">
    <property type="entry name" value="C-type_cytochrome_biogenesis"/>
</dbReference>
<dbReference type="GO" id="GO:0005886">
    <property type="term" value="C:plasma membrane"/>
    <property type="evidence" value="ECO:0007669"/>
    <property type="project" value="TreeGrafter"/>
</dbReference>
<evidence type="ECO:0000256" key="5">
    <source>
        <dbReference type="PROSITE-ProRule" id="PRU00339"/>
    </source>
</evidence>
<name>A0A1V1V9M6_PHODP</name>
<dbReference type="GO" id="GO:0017004">
    <property type="term" value="P:cytochrome complex assembly"/>
    <property type="evidence" value="ECO:0007669"/>
    <property type="project" value="UniProtKB-KW"/>
</dbReference>
<evidence type="ECO:0000259" key="7">
    <source>
        <dbReference type="Pfam" id="PF23892"/>
    </source>
</evidence>
<evidence type="ECO:0000259" key="8">
    <source>
        <dbReference type="Pfam" id="PF23914"/>
    </source>
</evidence>
<reference evidence="10 12" key="3">
    <citation type="submission" date="2020-09" db="EMBL/GenBank/DDBJ databases">
        <title>Complete, closed and curated genome sequences of Photobacterium damselae subsp. piscicida isolates from Australia indicate localised evolution and additional plasmid-borne pathogenicity mechanisms.</title>
        <authorList>
            <person name="Baseggio L."/>
            <person name="Silayeva O."/>
            <person name="Buller N."/>
            <person name="Landos M."/>
            <person name="Engelstaedter J."/>
            <person name="Barnes A.C."/>
        </authorList>
    </citation>
    <scope>NUCLEOTIDE SEQUENCE [LARGE SCALE GENOMIC DNA]</scope>
    <source>
        <strain evidence="10 12">AS-16-0540-1</strain>
    </source>
</reference>
<dbReference type="GO" id="GO:0030313">
    <property type="term" value="C:cell envelope"/>
    <property type="evidence" value="ECO:0007669"/>
    <property type="project" value="UniProtKB-SubCell"/>
</dbReference>
<feature type="transmembrane region" description="Helical" evidence="6">
    <location>
        <begin position="90"/>
        <end position="111"/>
    </location>
</feature>
<sequence>MILFWLLTAVIVLFCGAIFVYPMLSHKEIDDVANRDELNKAFYKERVDELAHEAEEGLVEDQQELVAELQQSLLDDIPAQEEEKKSKVSLAMLLPGFILLVGISYGMYFALGGIQKVEAWHKTIDRLPELTQRLMSEQAGEPLSDQDMSDLTLGLRTRLHDHPNDAQGWYLLGRIAMSNRDADTAKSAMKRAYDLDPNNTEYQLGYAQTLMLIDNGNPASVDYARQLLRHVIKQDHTNMTAMSLLAFDAFEHKEYEQAISYWSMMKALSGSDESRVAMLDRSIARAQAMLNKAAVAPTTTVAKEEAQAKKNDVAADKSVRVTINLGPNVKMPKQGMIMVSVHNASGAPMPIAARRLPLDTKFPLTLTLDDKDNMMPTSKLSDLPDMIIKARIDSDGDVMSKQGDYYGESVLVPLGGSTEMTIDKQY</sequence>
<dbReference type="PANTHER" id="PTHR47870:SF2">
    <property type="entry name" value="FORMATE-DEPENDENT NITRITE REDUCTASE COMPLEX SUBUNIT NRFF"/>
    <property type="match status" value="1"/>
</dbReference>
<evidence type="ECO:0000256" key="6">
    <source>
        <dbReference type="SAM" id="Phobius"/>
    </source>
</evidence>
<reference evidence="11" key="2">
    <citation type="submission" date="2017-05" db="EMBL/GenBank/DDBJ databases">
        <title>Whole genome sequence of fish pathogenic bacteria, Photobacterium damselae subsp. piscicida, strain 91-197, isolated from hybrid striped bass (Morone sp.) in USA.</title>
        <authorList>
            <person name="Teru Y."/>
            <person name="Hikima J."/>
            <person name="Kono T."/>
            <person name="Sakai M."/>
            <person name="Takano T."/>
            <person name="Hawke J.P."/>
            <person name="Takeyama H."/>
            <person name="Aoki T."/>
        </authorList>
    </citation>
    <scope>NUCLEOTIDE SEQUENCE [LARGE SCALE GENOMIC DNA]</scope>
    <source>
        <strain evidence="11">91-197</strain>
    </source>
</reference>
<proteinExistence type="predicted"/>
<dbReference type="SUPFAM" id="SSF48452">
    <property type="entry name" value="TPR-like"/>
    <property type="match status" value="1"/>
</dbReference>
<reference evidence="9" key="1">
    <citation type="journal article" date="2017" name="Genome Announc.">
        <title>Whole-Genome Sequence of Photobacterium damselae subsp. piscicida Strain 91-197, Isolated from Hybrid Striped Bass (Morone sp.) in the United States.</title>
        <authorList>
            <person name="Teru Y."/>
            <person name="Hikima J."/>
            <person name="Kono T."/>
            <person name="Sakai M."/>
            <person name="Takano T."/>
            <person name="Hawke J.P."/>
            <person name="Takeyama H."/>
            <person name="Aoki T."/>
        </authorList>
    </citation>
    <scope>NUCLEOTIDE SEQUENCE</scope>
    <source>
        <strain evidence="9">91-197</strain>
    </source>
</reference>
<dbReference type="Proteomes" id="UP000218676">
    <property type="component" value="Chromosome 1"/>
</dbReference>
<feature type="domain" description="Cytochrome c-type biogenesis protein H Ig-like" evidence="7">
    <location>
        <begin position="319"/>
        <end position="421"/>
    </location>
</feature>
<evidence type="ECO:0000256" key="3">
    <source>
        <dbReference type="ARBA" id="ARBA00022748"/>
    </source>
</evidence>
<dbReference type="InterPro" id="IPR011990">
    <property type="entry name" value="TPR-like_helical_dom_sf"/>
</dbReference>
<organism evidence="10 12">
    <name type="scientific">Photobacterium damsela subsp. piscicida</name>
    <name type="common">Pasteurella piscicida</name>
    <dbReference type="NCBI Taxonomy" id="38294"/>
    <lineage>
        <taxon>Bacteria</taxon>
        <taxon>Pseudomonadati</taxon>
        <taxon>Pseudomonadota</taxon>
        <taxon>Gammaproteobacteria</taxon>
        <taxon>Vibrionales</taxon>
        <taxon>Vibrionaceae</taxon>
        <taxon>Photobacterium</taxon>
    </lineage>
</organism>
<feature type="domain" description="Cytochrome c-type biogenesis protein H TPR" evidence="8">
    <location>
        <begin position="116"/>
        <end position="275"/>
    </location>
</feature>
<evidence type="ECO:0000313" key="12">
    <source>
        <dbReference type="Proteomes" id="UP000516656"/>
    </source>
</evidence>
<dbReference type="GeneID" id="93397148"/>
<dbReference type="Gene3D" id="1.25.40.10">
    <property type="entry name" value="Tetratricopeptide repeat domain"/>
    <property type="match status" value="1"/>
</dbReference>
<dbReference type="PROSITE" id="PS50005">
    <property type="entry name" value="TPR"/>
    <property type="match status" value="1"/>
</dbReference>
<keyword evidence="2" id="KW-0677">Repeat</keyword>
<dbReference type="InterPro" id="IPR019734">
    <property type="entry name" value="TPR_rpt"/>
</dbReference>
<keyword evidence="4 5" id="KW-0802">TPR repeat</keyword>
<evidence type="ECO:0000313" key="11">
    <source>
        <dbReference type="Proteomes" id="UP000218676"/>
    </source>
</evidence>
<evidence type="ECO:0000313" key="10">
    <source>
        <dbReference type="EMBL" id="QOD55825.1"/>
    </source>
</evidence>
<dbReference type="RefSeq" id="WP_065170170.1">
    <property type="nucleotide sequence ID" value="NZ_AP018045.1"/>
</dbReference>
<evidence type="ECO:0000313" key="9">
    <source>
        <dbReference type="EMBL" id="BAX52326.1"/>
    </source>
</evidence>
<keyword evidence="6" id="KW-1133">Transmembrane helix</keyword>
<dbReference type="NCBIfam" id="TIGR03142">
    <property type="entry name" value="cytochro_ccmI"/>
    <property type="match status" value="1"/>
</dbReference>
<feature type="repeat" description="TPR" evidence="5">
    <location>
        <begin position="166"/>
        <end position="199"/>
    </location>
</feature>
<dbReference type="Proteomes" id="UP000516656">
    <property type="component" value="Chromosome 1"/>
</dbReference>
<dbReference type="Pfam" id="PF23892">
    <property type="entry name" value="Ig_CycH"/>
    <property type="match status" value="1"/>
</dbReference>
<dbReference type="AlphaFoldDB" id="A0A1V1V9M6"/>
<keyword evidence="6" id="KW-0472">Membrane</keyword>
<dbReference type="EMBL" id="AP018045">
    <property type="protein sequence ID" value="BAX52326.1"/>
    <property type="molecule type" value="Genomic_DNA"/>
</dbReference>
<dbReference type="InterPro" id="IPR056412">
    <property type="entry name" value="Ig_CycH"/>
</dbReference>
<keyword evidence="6" id="KW-0812">Transmembrane</keyword>